<feature type="signal peptide" evidence="6">
    <location>
        <begin position="1"/>
        <end position="25"/>
    </location>
</feature>
<protein>
    <submittedName>
        <fullName evidence="7">TolC family protein</fullName>
    </submittedName>
</protein>
<dbReference type="EMBL" id="JAGTAR010000045">
    <property type="protein sequence ID" value="MBR8537996.1"/>
    <property type="molecule type" value="Genomic_DNA"/>
</dbReference>
<dbReference type="GO" id="GO:1990281">
    <property type="term" value="C:efflux pump complex"/>
    <property type="evidence" value="ECO:0007669"/>
    <property type="project" value="TreeGrafter"/>
</dbReference>
<evidence type="ECO:0000313" key="8">
    <source>
        <dbReference type="Proteomes" id="UP000679220"/>
    </source>
</evidence>
<comment type="caution">
    <text evidence="7">The sequence shown here is derived from an EMBL/GenBank/DDBJ whole genome shotgun (WGS) entry which is preliminary data.</text>
</comment>
<evidence type="ECO:0000256" key="3">
    <source>
        <dbReference type="ARBA" id="ARBA00022692"/>
    </source>
</evidence>
<dbReference type="AlphaFoldDB" id="A0A941F726"/>
<dbReference type="GO" id="GO:0009279">
    <property type="term" value="C:cell outer membrane"/>
    <property type="evidence" value="ECO:0007669"/>
    <property type="project" value="UniProtKB-SubCell"/>
</dbReference>
<proteinExistence type="predicted"/>
<organism evidence="7 8">
    <name type="scientific">Carboxylicivirga sediminis</name>
    <dbReference type="NCBI Taxonomy" id="2006564"/>
    <lineage>
        <taxon>Bacteria</taxon>
        <taxon>Pseudomonadati</taxon>
        <taxon>Bacteroidota</taxon>
        <taxon>Bacteroidia</taxon>
        <taxon>Marinilabiliales</taxon>
        <taxon>Marinilabiliaceae</taxon>
        <taxon>Carboxylicivirga</taxon>
    </lineage>
</organism>
<reference evidence="7" key="2">
    <citation type="submission" date="2021-04" db="EMBL/GenBank/DDBJ databases">
        <authorList>
            <person name="Zhang T."/>
            <person name="Zhang Y."/>
            <person name="Lu D."/>
            <person name="Zuo D."/>
            <person name="Du Z."/>
        </authorList>
    </citation>
    <scope>NUCLEOTIDE SEQUENCE</scope>
    <source>
        <strain evidence="7">JR1</strain>
    </source>
</reference>
<keyword evidence="5" id="KW-0998">Cell outer membrane</keyword>
<feature type="chain" id="PRO_5037313201" evidence="6">
    <location>
        <begin position="26"/>
        <end position="469"/>
    </location>
</feature>
<evidence type="ECO:0000256" key="5">
    <source>
        <dbReference type="ARBA" id="ARBA00023237"/>
    </source>
</evidence>
<dbReference type="GO" id="GO:0015288">
    <property type="term" value="F:porin activity"/>
    <property type="evidence" value="ECO:0007669"/>
    <property type="project" value="TreeGrafter"/>
</dbReference>
<gene>
    <name evidence="7" type="ORF">KDU71_20675</name>
</gene>
<keyword evidence="4" id="KW-0472">Membrane</keyword>
<dbReference type="InterPro" id="IPR051906">
    <property type="entry name" value="TolC-like"/>
</dbReference>
<evidence type="ECO:0000313" key="7">
    <source>
        <dbReference type="EMBL" id="MBR8537996.1"/>
    </source>
</evidence>
<name>A0A941F726_9BACT</name>
<evidence type="ECO:0000256" key="4">
    <source>
        <dbReference type="ARBA" id="ARBA00023136"/>
    </source>
</evidence>
<dbReference type="SUPFAM" id="SSF56954">
    <property type="entry name" value="Outer membrane efflux proteins (OEP)"/>
    <property type="match status" value="1"/>
</dbReference>
<evidence type="ECO:0000256" key="6">
    <source>
        <dbReference type="SAM" id="SignalP"/>
    </source>
</evidence>
<accession>A0A941F726</accession>
<dbReference type="GO" id="GO:0015562">
    <property type="term" value="F:efflux transmembrane transporter activity"/>
    <property type="evidence" value="ECO:0007669"/>
    <property type="project" value="InterPro"/>
</dbReference>
<keyword evidence="3" id="KW-0812">Transmembrane</keyword>
<evidence type="ECO:0000256" key="1">
    <source>
        <dbReference type="ARBA" id="ARBA00004442"/>
    </source>
</evidence>
<comment type="subcellular location">
    <subcellularLocation>
        <location evidence="1">Cell outer membrane</location>
    </subcellularLocation>
</comment>
<dbReference type="Gene3D" id="1.20.1600.10">
    <property type="entry name" value="Outer membrane efflux proteins (OEP)"/>
    <property type="match status" value="1"/>
</dbReference>
<dbReference type="RefSeq" id="WP_212193019.1">
    <property type="nucleotide sequence ID" value="NZ_JAGTAR010000045.1"/>
</dbReference>
<reference evidence="7" key="1">
    <citation type="journal article" date="2018" name="Int. J. Syst. Evol. Microbiol.">
        <title>Carboxylicivirga sediminis sp. nov., isolated from coastal sediment.</title>
        <authorList>
            <person name="Wang F.Q."/>
            <person name="Ren L.H."/>
            <person name="Zou R.J."/>
            <person name="Sun Y.Z."/>
            <person name="Liu X.J."/>
            <person name="Jiang F."/>
            <person name="Liu L.J."/>
        </authorList>
    </citation>
    <scope>NUCLEOTIDE SEQUENCE</scope>
    <source>
        <strain evidence="7">JR1</strain>
    </source>
</reference>
<dbReference type="PANTHER" id="PTHR30026">
    <property type="entry name" value="OUTER MEMBRANE PROTEIN TOLC"/>
    <property type="match status" value="1"/>
</dbReference>
<keyword evidence="8" id="KW-1185">Reference proteome</keyword>
<dbReference type="Proteomes" id="UP000679220">
    <property type="component" value="Unassembled WGS sequence"/>
</dbReference>
<keyword evidence="6" id="KW-0732">Signal</keyword>
<keyword evidence="2" id="KW-1134">Transmembrane beta strand</keyword>
<sequence length="469" mass="54650">MNTTKYIIHICILLVMGLTGIHASAQSDSLVLSYDDYITNILLYHPVAQKAKLKPSYAEAALMKAKGSTDPTLDADWDKKNLNDKLYYEKFQSRLRFPTSTGVTIVGGYENTKGDYLNPENTTDEYGLWHLGIEINLLNGLLVNERNTAIRQAKEFQHLSLNEQNTLLNDLLYNAMYTYHTWQLYHSFMDVLSENITIAYDYYTNTRESYLQGEKTSMDTLEAHILYQEAISLFNKNEIYLIKSRQSVENYLWYNNEALNLQPNTLPEHYRELYRHQVVRYDSALIHNHPAIQASINKLSITEIEQRLKREKLKPKLKVKYNPLLTTSDNMAIHSFDIANYKMGVGFSMPLLLRSERAEVKMGKLKLQELQLDLNYKQNELFNKAEASWLQQSVLQQQIDINETNAINYKQLMDGEAEKFKYGESSVFMLNKRQEKYIGSRLKLAEAYIKYQLELLNYLYYSNQLISAE</sequence>
<dbReference type="PANTHER" id="PTHR30026:SF20">
    <property type="entry name" value="OUTER MEMBRANE PROTEIN TOLC"/>
    <property type="match status" value="1"/>
</dbReference>
<evidence type="ECO:0000256" key="2">
    <source>
        <dbReference type="ARBA" id="ARBA00022452"/>
    </source>
</evidence>